<evidence type="ECO:0008006" key="4">
    <source>
        <dbReference type="Google" id="ProtNLM"/>
    </source>
</evidence>
<reference evidence="3" key="1">
    <citation type="submission" date="2011-04" db="EMBL/GenBank/DDBJ databases">
        <title>The complete genome of Porphyromonas asaccharolytica DSM 20707.</title>
        <authorList>
            <person name="Lucas S."/>
            <person name="Han J."/>
            <person name="Lapidus A."/>
            <person name="Bruce D."/>
            <person name="Goodwin L."/>
            <person name="Pitluck S."/>
            <person name="Peters L."/>
            <person name="Kyrpides N."/>
            <person name="Mavromatis K."/>
            <person name="Ivanova N."/>
            <person name="Ovchinnikova G."/>
            <person name="Pagani I."/>
            <person name="Lu M."/>
            <person name="Detter J.C."/>
            <person name="Tapia R."/>
            <person name="Han C."/>
            <person name="Land M."/>
            <person name="Hauser L."/>
            <person name="Markowitz V."/>
            <person name="Cheng J.-F."/>
            <person name="Hugenholtz P."/>
            <person name="Woyke T."/>
            <person name="Wu D."/>
            <person name="Gronow S."/>
            <person name="Wellnitz S."/>
            <person name="Brambilla E."/>
            <person name="Klenk H.-P."/>
            <person name="Eisen J.A."/>
        </authorList>
    </citation>
    <scope>NUCLEOTIDE SEQUENCE [LARGE SCALE GENOMIC DNA]</scope>
    <source>
        <strain evidence="3">ATCC 25260 / DSM 20707 / VPI 4198</strain>
    </source>
</reference>
<sequence length="161" mass="17546">MDSNNNRPNPLIARGTVIRILPVQEGVSKSGNAWRKGAFVIETDAQYPRTICFNIWNNRIDEFSLTEGDFVEVRFDVESREYMERWYTDVTAYNVSKVDQTAAAAAPEADPFADKTPYVGGNAAPAPSTGFASQAPEAGTQNQFGGSFDPAAGDNADDLPF</sequence>
<dbReference type="RefSeq" id="WP_004330751.1">
    <property type="nucleotide sequence ID" value="NC_015501.1"/>
</dbReference>
<proteinExistence type="predicted"/>
<dbReference type="AlphaFoldDB" id="F4KJF2"/>
<dbReference type="OrthoDB" id="598142at2"/>
<gene>
    <name evidence="2" type="ordered locus">Poras_0645</name>
</gene>
<dbReference type="HOGENOM" id="CLU_109792_1_0_10"/>
<evidence type="ECO:0000313" key="3">
    <source>
        <dbReference type="Proteomes" id="UP000006545"/>
    </source>
</evidence>
<protein>
    <recommendedName>
        <fullName evidence="4">DUF3127 domain-containing protein</fullName>
    </recommendedName>
</protein>
<dbReference type="Proteomes" id="UP000006545">
    <property type="component" value="Chromosome"/>
</dbReference>
<feature type="region of interest" description="Disordered" evidence="1">
    <location>
        <begin position="116"/>
        <end position="161"/>
    </location>
</feature>
<dbReference type="STRING" id="879243.Poras_0645"/>
<dbReference type="Pfam" id="PF11325">
    <property type="entry name" value="DUF3127"/>
    <property type="match status" value="1"/>
</dbReference>
<organism evidence="2 3">
    <name type="scientific">Porphyromonas asaccharolytica (strain ATCC 25260 / DSM 20707 / BCRC 10618 / CCUG 7834 / JCM 6326 / LMG 13178 / VPI 4198 / B440)</name>
    <name type="common">Bacteroides asaccharolyticus</name>
    <dbReference type="NCBI Taxonomy" id="879243"/>
    <lineage>
        <taxon>Bacteria</taxon>
        <taxon>Pseudomonadati</taxon>
        <taxon>Bacteroidota</taxon>
        <taxon>Bacteroidia</taxon>
        <taxon>Bacteroidales</taxon>
        <taxon>Porphyromonadaceae</taxon>
        <taxon>Porphyromonas</taxon>
    </lineage>
</organism>
<name>F4KJF2_PORAD</name>
<dbReference type="InterPro" id="IPR021474">
    <property type="entry name" value="DUF3127"/>
</dbReference>
<accession>F4KJF2</accession>
<dbReference type="KEGG" id="pah:Poras_0645"/>
<dbReference type="EMBL" id="CP002689">
    <property type="protein sequence ID" value="AEE12595.1"/>
    <property type="molecule type" value="Genomic_DNA"/>
</dbReference>
<keyword evidence="3" id="KW-1185">Reference proteome</keyword>
<evidence type="ECO:0000313" key="2">
    <source>
        <dbReference type="EMBL" id="AEE12595.1"/>
    </source>
</evidence>
<evidence type="ECO:0000256" key="1">
    <source>
        <dbReference type="SAM" id="MobiDB-lite"/>
    </source>
</evidence>